<dbReference type="InterPro" id="IPR011009">
    <property type="entry name" value="Kinase-like_dom_sf"/>
</dbReference>
<dbReference type="Pfam" id="PF20147">
    <property type="entry name" value="Crinkler"/>
    <property type="match status" value="1"/>
</dbReference>
<evidence type="ECO:0000313" key="6">
    <source>
        <dbReference type="Proteomes" id="UP000696485"/>
    </source>
</evidence>
<proteinExistence type="predicted"/>
<dbReference type="InterPro" id="IPR045379">
    <property type="entry name" value="Crinkler_N"/>
</dbReference>
<reference evidence="5" key="1">
    <citation type="journal article" date="2020" name="Fungal Divers.">
        <title>Resolving the Mortierellaceae phylogeny through synthesis of multi-gene phylogenetics and phylogenomics.</title>
        <authorList>
            <person name="Vandepol N."/>
            <person name="Liber J."/>
            <person name="Desiro A."/>
            <person name="Na H."/>
            <person name="Kennedy M."/>
            <person name="Barry K."/>
            <person name="Grigoriev I.V."/>
            <person name="Miller A.N."/>
            <person name="O'Donnell K."/>
            <person name="Stajich J.E."/>
            <person name="Bonito G."/>
        </authorList>
    </citation>
    <scope>NUCLEOTIDE SEQUENCE</scope>
    <source>
        <strain evidence="5">NVP1</strain>
    </source>
</reference>
<dbReference type="Gene3D" id="1.10.510.10">
    <property type="entry name" value="Transferase(Phosphotransferase) domain 1"/>
    <property type="match status" value="1"/>
</dbReference>
<sequence length="450" mass="50932">MTDNHRTLFCLVAGETPSNTFHVEIELTKTVSHLKKLIKVEISPRFDNVAAKELTLWDVSAEAIDKLEPIVLNDYESPKKLNPMDDISDVFKETPPSKTIHIIVQRPSPDIISELEFLRCVPGAIIGEQQERSAGLTSSHITVSLSPSPRSWDILDSVRSMELDPTPQYKRPQFMEERIFRPESMLHDLFKHDLGSVNVLPPFAKTTQIMRLGRGVPDLVCLKKDGDPELGESVLFPIEIKRPVLLRSKDLVQDYLAQVRTQSSSKTTSRVTLPDFEKMELISHNERAQTYKASWQGRDVVVKKCDIWNEGPVAEELKNEASVYQKLQTLQGRYIPKLWLAGVADGLEMVLMTDFVGTDVSQELLNDSAQRKIREAMSAIHDLGVVHGDIRPQNIVMQNHGPNVKFYFVDFGFSRFSVDKTELLQETATLNSLLRHMATARPLSQEETGY</sequence>
<accession>A0A9P5SIC3</accession>
<dbReference type="Pfam" id="PF00069">
    <property type="entry name" value="Pkinase"/>
    <property type="match status" value="1"/>
</dbReference>
<dbReference type="InterPro" id="IPR052396">
    <property type="entry name" value="Meiotic_Drive_Suppr_Kinase"/>
</dbReference>
<dbReference type="PROSITE" id="PS50011">
    <property type="entry name" value="PROTEIN_KINASE_DOM"/>
    <property type="match status" value="1"/>
</dbReference>
<dbReference type="GO" id="GO:0004672">
    <property type="term" value="F:protein kinase activity"/>
    <property type="evidence" value="ECO:0007669"/>
    <property type="project" value="InterPro"/>
</dbReference>
<protein>
    <recommendedName>
        <fullName evidence="4">Protein kinase domain-containing protein</fullName>
    </recommendedName>
</protein>
<feature type="domain" description="Protein kinase" evidence="4">
    <location>
        <begin position="276"/>
        <end position="450"/>
    </location>
</feature>
<evidence type="ECO:0000256" key="1">
    <source>
        <dbReference type="ARBA" id="ARBA00004340"/>
    </source>
</evidence>
<dbReference type="GO" id="GO:0005524">
    <property type="term" value="F:ATP binding"/>
    <property type="evidence" value="ECO:0007669"/>
    <property type="project" value="InterPro"/>
</dbReference>
<evidence type="ECO:0000256" key="2">
    <source>
        <dbReference type="ARBA" id="ARBA00004613"/>
    </source>
</evidence>
<dbReference type="AlphaFoldDB" id="A0A9P5SIC3"/>
<dbReference type="InterPro" id="IPR008266">
    <property type="entry name" value="Tyr_kinase_AS"/>
</dbReference>
<dbReference type="PANTHER" id="PTHR37171">
    <property type="entry name" value="SERINE/THREONINE-PROTEIN KINASE YRZF-RELATED"/>
    <property type="match status" value="1"/>
</dbReference>
<evidence type="ECO:0000256" key="3">
    <source>
        <dbReference type="ARBA" id="ARBA00022525"/>
    </source>
</evidence>
<dbReference type="InterPro" id="IPR000719">
    <property type="entry name" value="Prot_kinase_dom"/>
</dbReference>
<dbReference type="SUPFAM" id="SSF56112">
    <property type="entry name" value="Protein kinase-like (PK-like)"/>
    <property type="match status" value="1"/>
</dbReference>
<keyword evidence="6" id="KW-1185">Reference proteome</keyword>
<dbReference type="EMBL" id="JAAAUY010000681">
    <property type="protein sequence ID" value="KAF9327277.1"/>
    <property type="molecule type" value="Genomic_DNA"/>
</dbReference>
<dbReference type="GO" id="GO:0043657">
    <property type="term" value="C:host cell"/>
    <property type="evidence" value="ECO:0007669"/>
    <property type="project" value="UniProtKB-SubCell"/>
</dbReference>
<comment type="caution">
    <text evidence="5">The sequence shown here is derived from an EMBL/GenBank/DDBJ whole genome shotgun (WGS) entry which is preliminary data.</text>
</comment>
<evidence type="ECO:0000313" key="5">
    <source>
        <dbReference type="EMBL" id="KAF9327277.1"/>
    </source>
</evidence>
<organism evidence="5 6">
    <name type="scientific">Podila minutissima</name>
    <dbReference type="NCBI Taxonomy" id="64525"/>
    <lineage>
        <taxon>Eukaryota</taxon>
        <taxon>Fungi</taxon>
        <taxon>Fungi incertae sedis</taxon>
        <taxon>Mucoromycota</taxon>
        <taxon>Mortierellomycotina</taxon>
        <taxon>Mortierellomycetes</taxon>
        <taxon>Mortierellales</taxon>
        <taxon>Mortierellaceae</taxon>
        <taxon>Podila</taxon>
    </lineage>
</organism>
<comment type="subcellular location">
    <subcellularLocation>
        <location evidence="1">Host cell</location>
    </subcellularLocation>
    <subcellularLocation>
        <location evidence="2">Secreted</location>
    </subcellularLocation>
</comment>
<keyword evidence="3" id="KW-0964">Secreted</keyword>
<dbReference type="GO" id="GO:0005576">
    <property type="term" value="C:extracellular region"/>
    <property type="evidence" value="ECO:0007669"/>
    <property type="project" value="UniProtKB-SubCell"/>
</dbReference>
<evidence type="ECO:0000259" key="4">
    <source>
        <dbReference type="PROSITE" id="PS50011"/>
    </source>
</evidence>
<name>A0A9P5SIC3_9FUNG</name>
<dbReference type="Proteomes" id="UP000696485">
    <property type="component" value="Unassembled WGS sequence"/>
</dbReference>
<dbReference type="PROSITE" id="PS00109">
    <property type="entry name" value="PROTEIN_KINASE_TYR"/>
    <property type="match status" value="1"/>
</dbReference>
<gene>
    <name evidence="5" type="ORF">BG006_009393</name>
</gene>
<dbReference type="PANTHER" id="PTHR37171:SF1">
    <property type="entry name" value="SERINE_THREONINE-PROTEIN KINASE YRZF-RELATED"/>
    <property type="match status" value="1"/>
</dbReference>